<keyword evidence="5 9" id="KW-1133">Transmembrane helix</keyword>
<evidence type="ECO:0000256" key="6">
    <source>
        <dbReference type="ARBA" id="ARBA00023065"/>
    </source>
</evidence>
<evidence type="ECO:0000313" key="11">
    <source>
        <dbReference type="EMBL" id="KAE9395768.1"/>
    </source>
</evidence>
<feature type="transmembrane region" description="Helical" evidence="9">
    <location>
        <begin position="181"/>
        <end position="200"/>
    </location>
</feature>
<name>A0A6A4HDN5_9AGAR</name>
<evidence type="ECO:0000256" key="1">
    <source>
        <dbReference type="ARBA" id="ARBA00004127"/>
    </source>
</evidence>
<keyword evidence="4 9" id="KW-0812">Transmembrane</keyword>
<comment type="similarity">
    <text evidence="2">Belongs to the Ca(2+):cation antiporter (CaCA) (TC 2.A.19) family.</text>
</comment>
<feature type="transmembrane region" description="Helical" evidence="9">
    <location>
        <begin position="249"/>
        <end position="268"/>
    </location>
</feature>
<feature type="domain" description="Sodium/calcium exchanger membrane region" evidence="10">
    <location>
        <begin position="149"/>
        <end position="305"/>
    </location>
</feature>
<evidence type="ECO:0000259" key="10">
    <source>
        <dbReference type="Pfam" id="PF01699"/>
    </source>
</evidence>
<dbReference type="InterPro" id="IPR004837">
    <property type="entry name" value="NaCa_Exmemb"/>
</dbReference>
<evidence type="ECO:0000256" key="2">
    <source>
        <dbReference type="ARBA" id="ARBA00008170"/>
    </source>
</evidence>
<evidence type="ECO:0000256" key="4">
    <source>
        <dbReference type="ARBA" id="ARBA00022692"/>
    </source>
</evidence>
<feature type="region of interest" description="Disordered" evidence="8">
    <location>
        <begin position="1"/>
        <end position="32"/>
    </location>
</feature>
<feature type="compositionally biased region" description="Polar residues" evidence="8">
    <location>
        <begin position="1"/>
        <end position="13"/>
    </location>
</feature>
<keyword evidence="12" id="KW-1185">Reference proteome</keyword>
<proteinExistence type="inferred from homology"/>
<evidence type="ECO:0000256" key="8">
    <source>
        <dbReference type="SAM" id="MobiDB-lite"/>
    </source>
</evidence>
<dbReference type="GO" id="GO:0006874">
    <property type="term" value="P:intracellular calcium ion homeostasis"/>
    <property type="evidence" value="ECO:0007669"/>
    <property type="project" value="TreeGrafter"/>
</dbReference>
<gene>
    <name evidence="11" type="ORF">BT96DRAFT_885406</name>
</gene>
<dbReference type="Pfam" id="PF01699">
    <property type="entry name" value="Na_Ca_ex"/>
    <property type="match status" value="2"/>
</dbReference>
<keyword evidence="7 9" id="KW-0472">Membrane</keyword>
<evidence type="ECO:0000256" key="7">
    <source>
        <dbReference type="ARBA" id="ARBA00023136"/>
    </source>
</evidence>
<dbReference type="Proteomes" id="UP000799118">
    <property type="component" value="Unassembled WGS sequence"/>
</dbReference>
<evidence type="ECO:0000313" key="12">
    <source>
        <dbReference type="Proteomes" id="UP000799118"/>
    </source>
</evidence>
<feature type="transmembrane region" description="Helical" evidence="9">
    <location>
        <begin position="206"/>
        <end position="229"/>
    </location>
</feature>
<comment type="subcellular location">
    <subcellularLocation>
        <location evidence="1">Endomembrane system</location>
        <topology evidence="1">Multi-pass membrane protein</topology>
    </subcellularLocation>
</comment>
<dbReference type="InterPro" id="IPR004713">
    <property type="entry name" value="CaH_exchang"/>
</dbReference>
<dbReference type="OrthoDB" id="1699231at2759"/>
<dbReference type="Gene3D" id="1.20.1420.30">
    <property type="entry name" value="NCX, central ion-binding region"/>
    <property type="match status" value="1"/>
</dbReference>
<feature type="transmembrane region" description="Helical" evidence="9">
    <location>
        <begin position="423"/>
        <end position="446"/>
    </location>
</feature>
<organism evidence="11 12">
    <name type="scientific">Gymnopus androsaceus JB14</name>
    <dbReference type="NCBI Taxonomy" id="1447944"/>
    <lineage>
        <taxon>Eukaryota</taxon>
        <taxon>Fungi</taxon>
        <taxon>Dikarya</taxon>
        <taxon>Basidiomycota</taxon>
        <taxon>Agaricomycotina</taxon>
        <taxon>Agaricomycetes</taxon>
        <taxon>Agaricomycetidae</taxon>
        <taxon>Agaricales</taxon>
        <taxon>Marasmiineae</taxon>
        <taxon>Omphalotaceae</taxon>
        <taxon>Gymnopus</taxon>
    </lineage>
</organism>
<sequence>MSHTTNLHNSASEKSPRAGPGEVRRGNTDLLRALGSDSAEDIRIDFDTARDIRLAIPNQSEQDTEEGCPRDSSNPPSARPRTSPRTPKDGSDWLRDRFMRRGKRKFGVVESLKAIVKSSWLNLLFVFIPISWALHFTNDQNNWPFQVIFPISLVALVPLEKSLKYGGDQISLYCGKEIGDLIIVTLNNAVEATLAIILLVKCELRLLQSTIIGVILLHLLLVPGVAFIIGGAKLIYQSLNQHSAQLNHILLLMGAFTLVLPTALYATLQNADAMSDDSIREDLLKVSHALAIILLIVYAYSRVFLYDPPGDNNAFRALPDAPTALLEEELKLFHGEPEVNQWVCIGFLLATIGLMAPSAEFLVDSVDIVESHTQVGLQYFGLIVLPLSSYAADAILAAGYFIRTTLRYFIGWKSPPTRVAKARSIEASIQFNLFWLPLIILLGWWTNRPITLLFDAFEVTILIGACFLVNFVTADAKTNWAEGATMVSFYIMIAITAWFHIGNASINQLLNAGQCS</sequence>
<feature type="transmembrane region" description="Helical" evidence="9">
    <location>
        <begin position="143"/>
        <end position="160"/>
    </location>
</feature>
<dbReference type="EMBL" id="ML769525">
    <property type="protein sequence ID" value="KAE9395768.1"/>
    <property type="molecule type" value="Genomic_DNA"/>
</dbReference>
<dbReference type="GO" id="GO:0012505">
    <property type="term" value="C:endomembrane system"/>
    <property type="evidence" value="ECO:0007669"/>
    <property type="project" value="UniProtKB-SubCell"/>
</dbReference>
<feature type="compositionally biased region" description="Low complexity" evidence="8">
    <location>
        <begin position="72"/>
        <end position="85"/>
    </location>
</feature>
<feature type="transmembrane region" description="Helical" evidence="9">
    <location>
        <begin position="288"/>
        <end position="306"/>
    </location>
</feature>
<protein>
    <recommendedName>
        <fullName evidence="10">Sodium/calcium exchanger membrane region domain-containing protein</fullName>
    </recommendedName>
</protein>
<accession>A0A6A4HDN5</accession>
<reference evidence="11" key="1">
    <citation type="journal article" date="2019" name="Environ. Microbiol.">
        <title>Fungal ecological strategies reflected in gene transcription - a case study of two litter decomposers.</title>
        <authorList>
            <person name="Barbi F."/>
            <person name="Kohler A."/>
            <person name="Barry K."/>
            <person name="Baskaran P."/>
            <person name="Daum C."/>
            <person name="Fauchery L."/>
            <person name="Ihrmark K."/>
            <person name="Kuo A."/>
            <person name="LaButti K."/>
            <person name="Lipzen A."/>
            <person name="Morin E."/>
            <person name="Grigoriev I.V."/>
            <person name="Henrissat B."/>
            <person name="Lindahl B."/>
            <person name="Martin F."/>
        </authorList>
    </citation>
    <scope>NUCLEOTIDE SEQUENCE</scope>
    <source>
        <strain evidence="11">JB14</strain>
    </source>
</reference>
<feature type="transmembrane region" description="Helical" evidence="9">
    <location>
        <begin position="379"/>
        <end position="402"/>
    </location>
</feature>
<dbReference type="AlphaFoldDB" id="A0A6A4HDN5"/>
<feature type="transmembrane region" description="Helical" evidence="9">
    <location>
        <begin position="452"/>
        <end position="472"/>
    </location>
</feature>
<evidence type="ECO:0000256" key="9">
    <source>
        <dbReference type="SAM" id="Phobius"/>
    </source>
</evidence>
<dbReference type="InterPro" id="IPR044880">
    <property type="entry name" value="NCX_ion-bd_dom_sf"/>
</dbReference>
<feature type="region of interest" description="Disordered" evidence="8">
    <location>
        <begin position="53"/>
        <end position="93"/>
    </location>
</feature>
<evidence type="ECO:0000256" key="5">
    <source>
        <dbReference type="ARBA" id="ARBA00022989"/>
    </source>
</evidence>
<feature type="domain" description="Sodium/calcium exchanger membrane region" evidence="10">
    <location>
        <begin position="345"/>
        <end position="498"/>
    </location>
</feature>
<dbReference type="GO" id="GO:0000329">
    <property type="term" value="C:fungal-type vacuole membrane"/>
    <property type="evidence" value="ECO:0007669"/>
    <property type="project" value="TreeGrafter"/>
</dbReference>
<evidence type="ECO:0000256" key="3">
    <source>
        <dbReference type="ARBA" id="ARBA00022448"/>
    </source>
</evidence>
<dbReference type="PANTHER" id="PTHR31503">
    <property type="entry name" value="VACUOLAR CALCIUM ION TRANSPORTER"/>
    <property type="match status" value="1"/>
</dbReference>
<keyword evidence="3" id="KW-0813">Transport</keyword>
<feature type="transmembrane region" description="Helical" evidence="9">
    <location>
        <begin position="484"/>
        <end position="501"/>
    </location>
</feature>
<keyword evidence="6" id="KW-0406">Ion transport</keyword>
<dbReference type="PANTHER" id="PTHR31503:SF20">
    <property type="entry name" value="CA(2+)_H(+) EXCHANGER, PUTATIVE (EUROFUNG)-RELATED"/>
    <property type="match status" value="1"/>
</dbReference>
<dbReference type="GO" id="GO:0015369">
    <property type="term" value="F:calcium:proton antiporter activity"/>
    <property type="evidence" value="ECO:0007669"/>
    <property type="project" value="TreeGrafter"/>
</dbReference>
<feature type="transmembrane region" description="Helical" evidence="9">
    <location>
        <begin position="339"/>
        <end position="359"/>
    </location>
</feature>